<keyword evidence="2" id="KW-0732">Signal</keyword>
<protein>
    <submittedName>
        <fullName evidence="3">GPI anchored cell wall protein</fullName>
    </submittedName>
</protein>
<evidence type="ECO:0000256" key="2">
    <source>
        <dbReference type="SAM" id="SignalP"/>
    </source>
</evidence>
<feature type="chain" id="PRO_5043882097" evidence="2">
    <location>
        <begin position="19"/>
        <end position="189"/>
    </location>
</feature>
<gene>
    <name evidence="3" type="ORF">ATEIFO6365_0013012000</name>
</gene>
<dbReference type="OrthoDB" id="5144514at2759"/>
<name>A0A5M3ZG03_ASPTE</name>
<dbReference type="PANTHER" id="PTHR36195:SF6">
    <property type="entry name" value="SECRETED THAUMATIN-LIKE PROTEIN CALA"/>
    <property type="match status" value="1"/>
</dbReference>
<dbReference type="Proteomes" id="UP000452235">
    <property type="component" value="Unassembled WGS sequence"/>
</dbReference>
<comment type="caution">
    <text evidence="3">The sequence shown here is derived from an EMBL/GenBank/DDBJ whole genome shotgun (WGS) entry which is preliminary data.</text>
</comment>
<dbReference type="AlphaFoldDB" id="A0A5M3ZG03"/>
<evidence type="ECO:0000313" key="3">
    <source>
        <dbReference type="EMBL" id="GFF20786.1"/>
    </source>
</evidence>
<dbReference type="EMBL" id="BLJY01000013">
    <property type="protein sequence ID" value="GFF20786.1"/>
    <property type="molecule type" value="Genomic_DNA"/>
</dbReference>
<dbReference type="VEuPathDB" id="FungiDB:ATEG_09615"/>
<evidence type="ECO:0000256" key="1">
    <source>
        <dbReference type="SAM" id="MobiDB-lite"/>
    </source>
</evidence>
<evidence type="ECO:0000313" key="4">
    <source>
        <dbReference type="Proteomes" id="UP000452235"/>
    </source>
</evidence>
<dbReference type="InterPro" id="IPR006771">
    <property type="entry name" value="CetA-like"/>
</dbReference>
<dbReference type="PANTHER" id="PTHR36195">
    <property type="entry name" value="DOMAIN PROTEIN, PUTATIVE (AFU_ORTHOLOGUE AFUA_5G01990)-RELATED-RELATED"/>
    <property type="match status" value="1"/>
</dbReference>
<proteinExistence type="predicted"/>
<feature type="signal peptide" evidence="2">
    <location>
        <begin position="1"/>
        <end position="18"/>
    </location>
</feature>
<dbReference type="Pfam" id="PF04681">
    <property type="entry name" value="Bys1"/>
    <property type="match status" value="1"/>
</dbReference>
<feature type="region of interest" description="Disordered" evidence="1">
    <location>
        <begin position="23"/>
        <end position="51"/>
    </location>
</feature>
<accession>A0A5M3ZG03</accession>
<keyword evidence="4" id="KW-1185">Reference proteome</keyword>
<reference evidence="3 4" key="1">
    <citation type="submission" date="2020-01" db="EMBL/GenBank/DDBJ databases">
        <title>Aspergillus terreus IFO 6365 whole genome shotgun sequence.</title>
        <authorList>
            <person name="Kanamasa S."/>
            <person name="Takahashi H."/>
        </authorList>
    </citation>
    <scope>NUCLEOTIDE SEQUENCE [LARGE SCALE GENOMIC DNA]</scope>
    <source>
        <strain evidence="3 4">IFO 6365</strain>
    </source>
</reference>
<feature type="compositionally biased region" description="Low complexity" evidence="1">
    <location>
        <begin position="26"/>
        <end position="46"/>
    </location>
</feature>
<organism evidence="3 4">
    <name type="scientific">Aspergillus terreus</name>
    <dbReference type="NCBI Taxonomy" id="33178"/>
    <lineage>
        <taxon>Eukaryota</taxon>
        <taxon>Fungi</taxon>
        <taxon>Dikarya</taxon>
        <taxon>Ascomycota</taxon>
        <taxon>Pezizomycotina</taxon>
        <taxon>Eurotiomycetes</taxon>
        <taxon>Eurotiomycetidae</taxon>
        <taxon>Eurotiales</taxon>
        <taxon>Aspergillaceae</taxon>
        <taxon>Aspergillus</taxon>
        <taxon>Aspergillus subgen. Circumdati</taxon>
    </lineage>
</organism>
<sequence>MMFTNTFVATLLAATAAAMPHQARDASATPSSTSTSASASPSSTSGSGSGSVQIVNNMGSTVYLWTTSATSGNMQTLTSGGGTYSENWATNSNGGGISIKMSTSENQDSVLQFEYTQDGDKLYWDLSSINLDSDSEFVKSGFSVTPSDSSCSAASCAAGDSNCADSYQHPDDTDTNSCSTSAQYTLTLG</sequence>